<evidence type="ECO:0000313" key="2">
    <source>
        <dbReference type="Proteomes" id="UP001064048"/>
    </source>
</evidence>
<reference evidence="1 2" key="1">
    <citation type="journal article" date="2022" name="Genome Biol. Evol.">
        <title>The Spruce Budworm Genome: Reconstructing the Evolutionary History of Antifreeze Proteins.</title>
        <authorList>
            <person name="Beliveau C."/>
            <person name="Gagne P."/>
            <person name="Picq S."/>
            <person name="Vernygora O."/>
            <person name="Keeling C.I."/>
            <person name="Pinkney K."/>
            <person name="Doucet D."/>
            <person name="Wen F."/>
            <person name="Johnston J.S."/>
            <person name="Maaroufi H."/>
            <person name="Boyle B."/>
            <person name="Laroche J."/>
            <person name="Dewar K."/>
            <person name="Juretic N."/>
            <person name="Blackburn G."/>
            <person name="Nisole A."/>
            <person name="Brunet B."/>
            <person name="Brandao M."/>
            <person name="Lumley L."/>
            <person name="Duan J."/>
            <person name="Quan G."/>
            <person name="Lucarotti C.J."/>
            <person name="Roe A.D."/>
            <person name="Sperling F.A.H."/>
            <person name="Levesque R.C."/>
            <person name="Cusson M."/>
        </authorList>
    </citation>
    <scope>NUCLEOTIDE SEQUENCE [LARGE SCALE GENOMIC DNA]</scope>
    <source>
        <strain evidence="1">Glfc:IPQL:Cfum</strain>
    </source>
</reference>
<evidence type="ECO:0000313" key="1">
    <source>
        <dbReference type="EMBL" id="KAI8436613.1"/>
    </source>
</evidence>
<comment type="caution">
    <text evidence="1">The sequence shown here is derived from an EMBL/GenBank/DDBJ whole genome shotgun (WGS) entry which is preliminary data.</text>
</comment>
<protein>
    <submittedName>
        <fullName evidence="1">Uncharacterized protein</fullName>
    </submittedName>
</protein>
<keyword evidence="2" id="KW-1185">Reference proteome</keyword>
<proteinExistence type="predicted"/>
<dbReference type="Proteomes" id="UP001064048">
    <property type="component" value="Chromosome 17"/>
</dbReference>
<organism evidence="1 2">
    <name type="scientific">Choristoneura fumiferana</name>
    <name type="common">Spruce budworm moth</name>
    <name type="synonym">Archips fumiferana</name>
    <dbReference type="NCBI Taxonomy" id="7141"/>
    <lineage>
        <taxon>Eukaryota</taxon>
        <taxon>Metazoa</taxon>
        <taxon>Ecdysozoa</taxon>
        <taxon>Arthropoda</taxon>
        <taxon>Hexapoda</taxon>
        <taxon>Insecta</taxon>
        <taxon>Pterygota</taxon>
        <taxon>Neoptera</taxon>
        <taxon>Endopterygota</taxon>
        <taxon>Lepidoptera</taxon>
        <taxon>Glossata</taxon>
        <taxon>Ditrysia</taxon>
        <taxon>Tortricoidea</taxon>
        <taxon>Tortricidae</taxon>
        <taxon>Tortricinae</taxon>
        <taxon>Choristoneura</taxon>
    </lineage>
</organism>
<accession>A0ACC0KJX9</accession>
<sequence length="167" mass="18149">MTEPPRTSPQQDGGLAGTARSSVGPPDPSPTFPTIRGVEIGIVVLVLLVWVGAIALFFNRWGKIRMLLPYQPDYKQEQLKVPGSSALAAAAAGGNCAHSAPSACSVTILPPETSLQIYKSQSDLKLKVDSFWMLKGIALLFVFVSLFIVFWVEKINIDHHGHRILLN</sequence>
<gene>
    <name evidence="1" type="ORF">MSG28_010124</name>
</gene>
<name>A0ACC0KJX9_CHOFU</name>
<dbReference type="EMBL" id="CM046117">
    <property type="protein sequence ID" value="KAI8436613.1"/>
    <property type="molecule type" value="Genomic_DNA"/>
</dbReference>